<sequence>RHRENAAARNQSKAPNLNISARDTSGHSTALSRNQCKYTSPPKSEKQTDALSCEKF</sequence>
<evidence type="ECO:0000313" key="2">
    <source>
        <dbReference type="EMBL" id="GCC32443.1"/>
    </source>
</evidence>
<reference evidence="2 3" key="1">
    <citation type="journal article" date="2018" name="Nat. Ecol. Evol.">
        <title>Shark genomes provide insights into elasmobranch evolution and the origin of vertebrates.</title>
        <authorList>
            <person name="Hara Y"/>
            <person name="Yamaguchi K"/>
            <person name="Onimaru K"/>
            <person name="Kadota M"/>
            <person name="Koyanagi M"/>
            <person name="Keeley SD"/>
            <person name="Tatsumi K"/>
            <person name="Tanaka K"/>
            <person name="Motone F"/>
            <person name="Kageyama Y"/>
            <person name="Nozu R"/>
            <person name="Adachi N"/>
            <person name="Nishimura O"/>
            <person name="Nakagawa R"/>
            <person name="Tanegashima C"/>
            <person name="Kiyatake I"/>
            <person name="Matsumoto R"/>
            <person name="Murakumo K"/>
            <person name="Nishida K"/>
            <person name="Terakita A"/>
            <person name="Kuratani S"/>
            <person name="Sato K"/>
            <person name="Hyodo S Kuraku.S."/>
        </authorList>
    </citation>
    <scope>NUCLEOTIDE SEQUENCE [LARGE SCALE GENOMIC DNA]</scope>
</reference>
<keyword evidence="3" id="KW-1185">Reference proteome</keyword>
<protein>
    <submittedName>
        <fullName evidence="2">Uncharacterized protein</fullName>
    </submittedName>
</protein>
<dbReference type="Proteomes" id="UP000287033">
    <property type="component" value="Unassembled WGS sequence"/>
</dbReference>
<accession>A0A401SQ05</accession>
<feature type="compositionally biased region" description="Basic and acidic residues" evidence="1">
    <location>
        <begin position="43"/>
        <end position="56"/>
    </location>
</feature>
<comment type="caution">
    <text evidence="2">The sequence shown here is derived from an EMBL/GenBank/DDBJ whole genome shotgun (WGS) entry which is preliminary data.</text>
</comment>
<organism evidence="2 3">
    <name type="scientific">Chiloscyllium punctatum</name>
    <name type="common">Brownbanded bambooshark</name>
    <name type="synonym">Hemiscyllium punctatum</name>
    <dbReference type="NCBI Taxonomy" id="137246"/>
    <lineage>
        <taxon>Eukaryota</taxon>
        <taxon>Metazoa</taxon>
        <taxon>Chordata</taxon>
        <taxon>Craniata</taxon>
        <taxon>Vertebrata</taxon>
        <taxon>Chondrichthyes</taxon>
        <taxon>Elasmobranchii</taxon>
        <taxon>Galeomorphii</taxon>
        <taxon>Galeoidea</taxon>
        <taxon>Orectolobiformes</taxon>
        <taxon>Hemiscylliidae</taxon>
        <taxon>Chiloscyllium</taxon>
    </lineage>
</organism>
<dbReference type="AlphaFoldDB" id="A0A401SQ05"/>
<name>A0A401SQ05_CHIPU</name>
<gene>
    <name evidence="2" type="ORF">chiPu_0010904</name>
</gene>
<evidence type="ECO:0000256" key="1">
    <source>
        <dbReference type="SAM" id="MobiDB-lite"/>
    </source>
</evidence>
<dbReference type="EMBL" id="BEZZ01000435">
    <property type="protein sequence ID" value="GCC32443.1"/>
    <property type="molecule type" value="Genomic_DNA"/>
</dbReference>
<evidence type="ECO:0000313" key="3">
    <source>
        <dbReference type="Proteomes" id="UP000287033"/>
    </source>
</evidence>
<feature type="compositionally biased region" description="Polar residues" evidence="1">
    <location>
        <begin position="8"/>
        <end position="42"/>
    </location>
</feature>
<feature type="non-terminal residue" evidence="2">
    <location>
        <position position="1"/>
    </location>
</feature>
<feature type="region of interest" description="Disordered" evidence="1">
    <location>
        <begin position="1"/>
        <end position="56"/>
    </location>
</feature>
<proteinExistence type="predicted"/>